<dbReference type="InterPro" id="IPR018656">
    <property type="entry name" value="DUF2087"/>
</dbReference>
<name>A0A840L405_9BURK</name>
<gene>
    <name evidence="3" type="ORF">HNP55_001046</name>
</gene>
<dbReference type="Pfam" id="PF09860">
    <property type="entry name" value="DUF2087"/>
    <property type="match status" value="1"/>
</dbReference>
<feature type="compositionally biased region" description="Low complexity" evidence="1">
    <location>
        <begin position="63"/>
        <end position="80"/>
    </location>
</feature>
<reference evidence="3 4" key="1">
    <citation type="submission" date="2020-08" db="EMBL/GenBank/DDBJ databases">
        <title>Functional genomics of gut bacteria from endangered species of beetles.</title>
        <authorList>
            <person name="Carlos-Shanley C."/>
        </authorList>
    </citation>
    <scope>NUCLEOTIDE SEQUENCE [LARGE SCALE GENOMIC DNA]</scope>
    <source>
        <strain evidence="3 4">S00239</strain>
    </source>
</reference>
<protein>
    <recommendedName>
        <fullName evidence="2">DUF2087 domain-containing protein</fullName>
    </recommendedName>
</protein>
<organism evidence="3 4">
    <name type="scientific">Roseateles oligotrophus</name>
    <dbReference type="NCBI Taxonomy" id="1769250"/>
    <lineage>
        <taxon>Bacteria</taxon>
        <taxon>Pseudomonadati</taxon>
        <taxon>Pseudomonadota</taxon>
        <taxon>Betaproteobacteria</taxon>
        <taxon>Burkholderiales</taxon>
        <taxon>Sphaerotilaceae</taxon>
        <taxon>Roseateles</taxon>
    </lineage>
</organism>
<dbReference type="AlphaFoldDB" id="A0A840L405"/>
<sequence>MPRELIALHAQDLSSFSKTLRQALSQHLSGSTTPQAPSHLSLMNMLARAAGHRNLQALKAAALSSPSTPSLQAPAQAAPARGPRHPGLSEAADRALRQFDAQGRLARWPAKRQVQRHVLWGLWLHFDSRRIYTEPEVNEVINKQHCFGDHCTLRRELVEMRLLERWDGGRQYRKLAARPDAELLPLLRELRERAAPGR</sequence>
<dbReference type="Proteomes" id="UP000562027">
    <property type="component" value="Unassembled WGS sequence"/>
</dbReference>
<accession>A0A840L405</accession>
<evidence type="ECO:0000256" key="1">
    <source>
        <dbReference type="SAM" id="MobiDB-lite"/>
    </source>
</evidence>
<evidence type="ECO:0000313" key="3">
    <source>
        <dbReference type="EMBL" id="MBB4842531.1"/>
    </source>
</evidence>
<dbReference type="EMBL" id="JACHLP010000002">
    <property type="protein sequence ID" value="MBB4842531.1"/>
    <property type="molecule type" value="Genomic_DNA"/>
</dbReference>
<feature type="region of interest" description="Disordered" evidence="1">
    <location>
        <begin position="63"/>
        <end position="88"/>
    </location>
</feature>
<keyword evidence="4" id="KW-1185">Reference proteome</keyword>
<evidence type="ECO:0000313" key="4">
    <source>
        <dbReference type="Proteomes" id="UP000562027"/>
    </source>
</evidence>
<evidence type="ECO:0000259" key="2">
    <source>
        <dbReference type="Pfam" id="PF09860"/>
    </source>
</evidence>
<comment type="caution">
    <text evidence="3">The sequence shown here is derived from an EMBL/GenBank/DDBJ whole genome shotgun (WGS) entry which is preliminary data.</text>
</comment>
<feature type="domain" description="DUF2087" evidence="2">
    <location>
        <begin position="104"/>
        <end position="173"/>
    </location>
</feature>
<proteinExistence type="predicted"/>
<dbReference type="RefSeq" id="WP_184296929.1">
    <property type="nucleotide sequence ID" value="NZ_JACHLP010000002.1"/>
</dbReference>